<comment type="caution">
    <text evidence="1">The sequence shown here is derived from an EMBL/GenBank/DDBJ whole genome shotgun (WGS) entry which is preliminary data.</text>
</comment>
<feature type="non-terminal residue" evidence="1">
    <location>
        <position position="1"/>
    </location>
</feature>
<protein>
    <submittedName>
        <fullName evidence="1">6440_t:CDS:1</fullName>
    </submittedName>
</protein>
<evidence type="ECO:0000313" key="2">
    <source>
        <dbReference type="Proteomes" id="UP000789702"/>
    </source>
</evidence>
<proteinExistence type="predicted"/>
<sequence length="307" mass="35409">VLKNSGTCDEIFDDRQWIFSNYYYRKFFAGIDGALAIPFNPDNIKTFGNIEEKILSRTRPKQWGKIELGRICYQISSTSKADHYDLKSDVAIMAFVAEIKCKKNLQLCVYQEPKNKNTHNRLNEDEESNQLNKRIRTLETDSNTLNTLNTIKKNIYNNLLACSIHIQGCLISEDGADERTPPNSPLFDKSKYRYPTSNHPLKNVITLPILPIEITSILRSVTVHTKKKSLFKANIHITKDMTFQDLLTFIFPSGPPNGKRFVIKSSLELDGKSFLPDQIMSQIFVEEHAHIWIEIEDTEIRFDDLFD</sequence>
<organism evidence="1 2">
    <name type="scientific">Dentiscutata heterogama</name>
    <dbReference type="NCBI Taxonomy" id="1316150"/>
    <lineage>
        <taxon>Eukaryota</taxon>
        <taxon>Fungi</taxon>
        <taxon>Fungi incertae sedis</taxon>
        <taxon>Mucoromycota</taxon>
        <taxon>Glomeromycotina</taxon>
        <taxon>Glomeromycetes</taxon>
        <taxon>Diversisporales</taxon>
        <taxon>Gigasporaceae</taxon>
        <taxon>Dentiscutata</taxon>
    </lineage>
</organism>
<dbReference type="EMBL" id="CAJVPU010004547">
    <property type="protein sequence ID" value="CAG8534624.1"/>
    <property type="molecule type" value="Genomic_DNA"/>
</dbReference>
<accession>A0ACA9LJC1</accession>
<gene>
    <name evidence="1" type="ORF">DHETER_LOCUS4523</name>
</gene>
<keyword evidence="2" id="KW-1185">Reference proteome</keyword>
<dbReference type="Proteomes" id="UP000789702">
    <property type="component" value="Unassembled WGS sequence"/>
</dbReference>
<reference evidence="1" key="1">
    <citation type="submission" date="2021-06" db="EMBL/GenBank/DDBJ databases">
        <authorList>
            <person name="Kallberg Y."/>
            <person name="Tangrot J."/>
            <person name="Rosling A."/>
        </authorList>
    </citation>
    <scope>NUCLEOTIDE SEQUENCE</scope>
    <source>
        <strain evidence="1">IL203A</strain>
    </source>
</reference>
<name>A0ACA9LJC1_9GLOM</name>
<evidence type="ECO:0000313" key="1">
    <source>
        <dbReference type="EMBL" id="CAG8534624.1"/>
    </source>
</evidence>